<gene>
    <name evidence="1" type="ORF">GFH32_05665</name>
</gene>
<accession>A0A5Q0Q6Y7</accession>
<dbReference type="RefSeq" id="WP_153510157.1">
    <property type="nucleotide sequence ID" value="NZ_CP045652.1"/>
</dbReference>
<keyword evidence="2" id="KW-1185">Reference proteome</keyword>
<proteinExistence type="predicted"/>
<dbReference type="KEGG" id="sphe:GFH32_05665"/>
<dbReference type="EMBL" id="CP045652">
    <property type="protein sequence ID" value="QGA25835.1"/>
    <property type="molecule type" value="Genomic_DNA"/>
</dbReference>
<name>A0A5Q0Q6Y7_9SPHI</name>
<evidence type="ECO:0000313" key="1">
    <source>
        <dbReference type="EMBL" id="QGA25835.1"/>
    </source>
</evidence>
<dbReference type="Proteomes" id="UP000326921">
    <property type="component" value="Chromosome"/>
</dbReference>
<evidence type="ECO:0000313" key="2">
    <source>
        <dbReference type="Proteomes" id="UP000326921"/>
    </source>
</evidence>
<protein>
    <submittedName>
        <fullName evidence="1">Uncharacterized protein</fullName>
    </submittedName>
</protein>
<reference evidence="1 2" key="1">
    <citation type="submission" date="2019-10" db="EMBL/GenBank/DDBJ databases">
        <authorList>
            <person name="Dong K."/>
        </authorList>
    </citation>
    <scope>NUCLEOTIDE SEQUENCE [LARGE SCALE GENOMIC DNA]</scope>
    <source>
        <strain evidence="2">dk4302</strain>
    </source>
</reference>
<dbReference type="AlphaFoldDB" id="A0A5Q0Q6Y7"/>
<organism evidence="1 2">
    <name type="scientific">Sphingobacterium zhuxiongii</name>
    <dbReference type="NCBI Taxonomy" id="2662364"/>
    <lineage>
        <taxon>Bacteria</taxon>
        <taxon>Pseudomonadati</taxon>
        <taxon>Bacteroidota</taxon>
        <taxon>Sphingobacteriia</taxon>
        <taxon>Sphingobacteriales</taxon>
        <taxon>Sphingobacteriaceae</taxon>
        <taxon>Sphingobacterium</taxon>
    </lineage>
</organism>
<sequence>MDLMNNNEVSPLVESFKNLDSKYQSFLEREGRWLGGSLTNVLTNTKNSSNEDVIQVKRDVFNMLPSNIKADIISLVQV</sequence>